<reference evidence="3" key="1">
    <citation type="submission" date="2020-11" db="EMBL/GenBank/DDBJ databases">
        <authorList>
            <consortium name="DOE Joint Genome Institute"/>
            <person name="Ahrendt S."/>
            <person name="Riley R."/>
            <person name="Andreopoulos W."/>
            <person name="Labutti K."/>
            <person name="Pangilinan J."/>
            <person name="Ruiz-Duenas F.J."/>
            <person name="Barrasa J.M."/>
            <person name="Sanchez-Garcia M."/>
            <person name="Camarero S."/>
            <person name="Miyauchi S."/>
            <person name="Serrano A."/>
            <person name="Linde D."/>
            <person name="Babiker R."/>
            <person name="Drula E."/>
            <person name="Ayuso-Fernandez I."/>
            <person name="Pacheco R."/>
            <person name="Padilla G."/>
            <person name="Ferreira P."/>
            <person name="Barriuso J."/>
            <person name="Kellner H."/>
            <person name="Castanera R."/>
            <person name="Alfaro M."/>
            <person name="Ramirez L."/>
            <person name="Pisabarro A.G."/>
            <person name="Kuo A."/>
            <person name="Tritt A."/>
            <person name="Lipzen A."/>
            <person name="He G."/>
            <person name="Yan M."/>
            <person name="Ng V."/>
            <person name="Cullen D."/>
            <person name="Martin F."/>
            <person name="Rosso M.-N."/>
            <person name="Henrissat B."/>
            <person name="Hibbett D."/>
            <person name="Martinez A.T."/>
            <person name="Grigoriev I.V."/>
        </authorList>
    </citation>
    <scope>NUCLEOTIDE SEQUENCE</scope>
    <source>
        <strain evidence="3">ATCC 90797</strain>
    </source>
</reference>
<gene>
    <name evidence="3" type="ORF">BDN71DRAFT_1431538</name>
</gene>
<evidence type="ECO:0000313" key="4">
    <source>
        <dbReference type="Proteomes" id="UP000807025"/>
    </source>
</evidence>
<comment type="caution">
    <text evidence="3">The sequence shown here is derived from an EMBL/GenBank/DDBJ whole genome shotgun (WGS) entry which is preliminary data.</text>
</comment>
<sequence length="654" mass="71125">MTREHDDHMVTPLGFLPSHQPLAPVHTSTIPPQSNAFAPNPGALNAQPSGVHQSADPWTLPIPQTPLPQLPSTYGSECGDVTAVPHLGKFCAPTNGQTEATPTRKCPRMQSPTAPIVSPSPRKFNAELRLSGGTYDMTCLQWKQVCIRIIEDITAGARKSLEWGGEDTTPEVLDVMKALKSALQAFDNMIAIDDDVFMSQPISNVKRRIGSVPSQPTSANPPVSLPGGPTAHQTGSSALLYASVAKSTANQTKPTQQPKTTTPPTAAKPNTKFVVRFQGCLPSEAERKSSQILFHTLNQAFNNNSAARNDGLEILGAEWNRNGNIILTFPYHINPAIVHNHANIIHPIVDHGLTNIIISHDTKWSKAVCSRVPSMGFDGHYWDTKALSVLLRRNPIIKNLKITQEPRFVSNPAEGLPPVAPVVFAFEDPDGSKLKELPKTPIFMDGRHTPGRVRGLATQRKAVTNLEPWYGRIGLDKSDSSPEGQPINGLPASQAREPFAPLAPGHPKVATYVKQHVLGLASTPRPDIAKHPNLLPVEFSYGGSTFLTVNTYNAGNGEKAEAVMMLSLLPLNPVVLTIVAGDFNLRHSVWSIPPCTNQRSVEDLLEWASDNLFYLANLMGVRTRVGASGQCDSIIDLVFTNRSAIDAMWRRRLL</sequence>
<evidence type="ECO:0000259" key="2">
    <source>
        <dbReference type="Pfam" id="PF14529"/>
    </source>
</evidence>
<dbReference type="Proteomes" id="UP000807025">
    <property type="component" value="Unassembled WGS sequence"/>
</dbReference>
<keyword evidence="4" id="KW-1185">Reference proteome</keyword>
<feature type="region of interest" description="Disordered" evidence="1">
    <location>
        <begin position="95"/>
        <end position="120"/>
    </location>
</feature>
<dbReference type="GO" id="GO:0003824">
    <property type="term" value="F:catalytic activity"/>
    <property type="evidence" value="ECO:0007669"/>
    <property type="project" value="InterPro"/>
</dbReference>
<feature type="domain" description="Endonuclease/exonuclease/phosphatase" evidence="2">
    <location>
        <begin position="549"/>
        <end position="649"/>
    </location>
</feature>
<name>A0A9P5ZYS0_PLEER</name>
<organism evidence="3 4">
    <name type="scientific">Pleurotus eryngii</name>
    <name type="common">Boletus of the steppes</name>
    <dbReference type="NCBI Taxonomy" id="5323"/>
    <lineage>
        <taxon>Eukaryota</taxon>
        <taxon>Fungi</taxon>
        <taxon>Dikarya</taxon>
        <taxon>Basidiomycota</taxon>
        <taxon>Agaricomycotina</taxon>
        <taxon>Agaricomycetes</taxon>
        <taxon>Agaricomycetidae</taxon>
        <taxon>Agaricales</taxon>
        <taxon>Pleurotineae</taxon>
        <taxon>Pleurotaceae</taxon>
        <taxon>Pleurotus</taxon>
    </lineage>
</organism>
<dbReference type="OrthoDB" id="2855870at2759"/>
<dbReference type="EMBL" id="MU154569">
    <property type="protein sequence ID" value="KAF9494759.1"/>
    <property type="molecule type" value="Genomic_DNA"/>
</dbReference>
<accession>A0A9P5ZYS0</accession>
<feature type="region of interest" description="Disordered" evidence="1">
    <location>
        <begin position="208"/>
        <end position="232"/>
    </location>
</feature>
<dbReference type="InterPro" id="IPR036691">
    <property type="entry name" value="Endo/exonu/phosph_ase_sf"/>
</dbReference>
<dbReference type="AlphaFoldDB" id="A0A9P5ZYS0"/>
<proteinExistence type="predicted"/>
<dbReference type="Gene3D" id="3.60.10.10">
    <property type="entry name" value="Endonuclease/exonuclease/phosphatase"/>
    <property type="match status" value="1"/>
</dbReference>
<dbReference type="Pfam" id="PF14529">
    <property type="entry name" value="Exo_endo_phos_2"/>
    <property type="match status" value="1"/>
</dbReference>
<feature type="region of interest" description="Disordered" evidence="1">
    <location>
        <begin position="1"/>
        <end position="67"/>
    </location>
</feature>
<protein>
    <recommendedName>
        <fullName evidence="2">Endonuclease/exonuclease/phosphatase domain-containing protein</fullName>
    </recommendedName>
</protein>
<dbReference type="InterPro" id="IPR005135">
    <property type="entry name" value="Endo/exonuclease/phosphatase"/>
</dbReference>
<feature type="compositionally biased region" description="Polar residues" evidence="1">
    <location>
        <begin position="212"/>
        <end position="221"/>
    </location>
</feature>
<evidence type="ECO:0000256" key="1">
    <source>
        <dbReference type="SAM" id="MobiDB-lite"/>
    </source>
</evidence>
<dbReference type="SUPFAM" id="SSF56219">
    <property type="entry name" value="DNase I-like"/>
    <property type="match status" value="1"/>
</dbReference>
<feature type="compositionally biased region" description="Low complexity" evidence="1">
    <location>
        <begin position="248"/>
        <end position="268"/>
    </location>
</feature>
<evidence type="ECO:0000313" key="3">
    <source>
        <dbReference type="EMBL" id="KAF9494759.1"/>
    </source>
</evidence>
<feature type="region of interest" description="Disordered" evidence="1">
    <location>
        <begin position="246"/>
        <end position="268"/>
    </location>
</feature>
<feature type="compositionally biased region" description="Polar residues" evidence="1">
    <location>
        <begin position="26"/>
        <end position="37"/>
    </location>
</feature>